<name>A0ABW0EDJ8_9PSEU</name>
<dbReference type="EMBL" id="JBHSKF010000001">
    <property type="protein sequence ID" value="MFC5285482.1"/>
    <property type="molecule type" value="Genomic_DNA"/>
</dbReference>
<comment type="caution">
    <text evidence="1">The sequence shown here is derived from an EMBL/GenBank/DDBJ whole genome shotgun (WGS) entry which is preliminary data.</text>
</comment>
<dbReference type="Proteomes" id="UP001596157">
    <property type="component" value="Unassembled WGS sequence"/>
</dbReference>
<gene>
    <name evidence="1" type="ORF">ACFPM7_00305</name>
</gene>
<dbReference type="RefSeq" id="WP_378242459.1">
    <property type="nucleotide sequence ID" value="NZ_JBHSKF010000001.1"/>
</dbReference>
<protein>
    <recommendedName>
        <fullName evidence="3">Excreted virulence factor EspC (Type VII ESX diderm)</fullName>
    </recommendedName>
</protein>
<sequence>MSGFSVDLAELAAVAGRARALADDVRDDAVWSFALDVANWPAEDPVRAAVERYQRSLRAAVWRVCAKADATAENLDATATAYRRADDDVRAALDELG</sequence>
<reference evidence="2" key="1">
    <citation type="journal article" date="2019" name="Int. J. Syst. Evol. Microbiol.">
        <title>The Global Catalogue of Microorganisms (GCM) 10K type strain sequencing project: providing services to taxonomists for standard genome sequencing and annotation.</title>
        <authorList>
            <consortium name="The Broad Institute Genomics Platform"/>
            <consortium name="The Broad Institute Genome Sequencing Center for Infectious Disease"/>
            <person name="Wu L."/>
            <person name="Ma J."/>
        </authorList>
    </citation>
    <scope>NUCLEOTIDE SEQUENCE [LARGE SCALE GENOMIC DNA]</scope>
    <source>
        <strain evidence="2">CCUG 59778</strain>
    </source>
</reference>
<keyword evidence="2" id="KW-1185">Reference proteome</keyword>
<evidence type="ECO:0000313" key="1">
    <source>
        <dbReference type="EMBL" id="MFC5285482.1"/>
    </source>
</evidence>
<organism evidence="1 2">
    <name type="scientific">Actinokineospora guangxiensis</name>
    <dbReference type="NCBI Taxonomy" id="1490288"/>
    <lineage>
        <taxon>Bacteria</taxon>
        <taxon>Bacillati</taxon>
        <taxon>Actinomycetota</taxon>
        <taxon>Actinomycetes</taxon>
        <taxon>Pseudonocardiales</taxon>
        <taxon>Pseudonocardiaceae</taxon>
        <taxon>Actinokineospora</taxon>
    </lineage>
</organism>
<evidence type="ECO:0000313" key="2">
    <source>
        <dbReference type="Proteomes" id="UP001596157"/>
    </source>
</evidence>
<accession>A0ABW0EDJ8</accession>
<proteinExistence type="predicted"/>
<evidence type="ECO:0008006" key="3">
    <source>
        <dbReference type="Google" id="ProtNLM"/>
    </source>
</evidence>